<dbReference type="PIRSF" id="PIRSF006470">
    <property type="entry name" value="DctB"/>
    <property type="match status" value="1"/>
</dbReference>
<dbReference type="InterPro" id="IPR038404">
    <property type="entry name" value="TRAP_DctP_sf"/>
</dbReference>
<evidence type="ECO:0000313" key="8">
    <source>
        <dbReference type="Proteomes" id="UP000199337"/>
    </source>
</evidence>
<dbReference type="PANTHER" id="PTHR33376">
    <property type="match status" value="1"/>
</dbReference>
<sequence>MKKLFILSLIVAMIFAVAACGSKESTQNSADSNKPVVLRVGNTTAPDSHYNKGLEEFKKKVKEYTNGSVEVKIYPSSELGDERDLVEGVAMGTVEMALVSTGPLANYSPDFMVFDLPFIVTDRDKAYKVMDGEVGQEILGTLKPKGIKAMGFWENGFRNITNNEKPIVHPEDVKGMKIRTMENPIHIETFKTLGATPTPMAWSEVFTALQQGTIDGQENPLAIIDTAKVYEVQKYVSLTGHFYSPAVLMINDKFFEGLSKSQQDAILKAEKEARDWERNYSEELDNNLVKTLEEKGVTVTPVDKNEWQEVVKPVYDKFKDQINSKYIEALAGN</sequence>
<feature type="signal peptide" evidence="6">
    <location>
        <begin position="1"/>
        <end position="18"/>
    </location>
</feature>
<comment type="subcellular location">
    <subcellularLocation>
        <location evidence="1">Cell envelope</location>
    </subcellularLocation>
</comment>
<dbReference type="InterPro" id="IPR018389">
    <property type="entry name" value="DctP_fam"/>
</dbReference>
<dbReference type="CDD" id="cd13675">
    <property type="entry name" value="PBP2_TRAP_SBP_like_5"/>
    <property type="match status" value="1"/>
</dbReference>
<dbReference type="NCBIfam" id="NF037995">
    <property type="entry name" value="TRAP_S1"/>
    <property type="match status" value="1"/>
</dbReference>
<accession>A0A1I2P111</accession>
<evidence type="ECO:0000256" key="4">
    <source>
        <dbReference type="ARBA" id="ARBA00022729"/>
    </source>
</evidence>
<reference evidence="8" key="1">
    <citation type="submission" date="2016-10" db="EMBL/GenBank/DDBJ databases">
        <authorList>
            <person name="Varghese N."/>
            <person name="Submissions S."/>
        </authorList>
    </citation>
    <scope>NUCLEOTIDE SEQUENCE [LARGE SCALE GENOMIC DNA]</scope>
    <source>
        <strain evidence="8">DSM 17038</strain>
    </source>
</reference>
<dbReference type="NCBIfam" id="TIGR00787">
    <property type="entry name" value="dctP"/>
    <property type="match status" value="1"/>
</dbReference>
<dbReference type="Pfam" id="PF03480">
    <property type="entry name" value="DctP"/>
    <property type="match status" value="1"/>
</dbReference>
<dbReference type="EMBL" id="FOOX01000002">
    <property type="protein sequence ID" value="SFG09832.1"/>
    <property type="molecule type" value="Genomic_DNA"/>
</dbReference>
<evidence type="ECO:0000256" key="3">
    <source>
        <dbReference type="ARBA" id="ARBA00022448"/>
    </source>
</evidence>
<name>A0A1I2P111_9FIRM</name>
<keyword evidence="3" id="KW-0813">Transport</keyword>
<dbReference type="RefSeq" id="WP_207648122.1">
    <property type="nucleotide sequence ID" value="NZ_FOOX01000002.1"/>
</dbReference>
<protein>
    <submittedName>
        <fullName evidence="7">Tripartite ATP-independent transporter solute receptor, DctP family</fullName>
    </submittedName>
</protein>
<dbReference type="Gene3D" id="3.40.190.170">
    <property type="entry name" value="Bacterial extracellular solute-binding protein, family 7"/>
    <property type="match status" value="1"/>
</dbReference>
<dbReference type="AlphaFoldDB" id="A0A1I2P111"/>
<dbReference type="GO" id="GO:0030288">
    <property type="term" value="C:outer membrane-bounded periplasmic space"/>
    <property type="evidence" value="ECO:0007669"/>
    <property type="project" value="InterPro"/>
</dbReference>
<keyword evidence="4 6" id="KW-0732">Signal</keyword>
<evidence type="ECO:0000313" key="7">
    <source>
        <dbReference type="EMBL" id="SFG09832.1"/>
    </source>
</evidence>
<gene>
    <name evidence="7" type="ORF">SAMN05660649_00664</name>
</gene>
<dbReference type="PROSITE" id="PS51257">
    <property type="entry name" value="PROKAR_LIPOPROTEIN"/>
    <property type="match status" value="1"/>
</dbReference>
<dbReference type="PANTHER" id="PTHR33376:SF4">
    <property type="entry name" value="SIALIC ACID-BINDING PERIPLASMIC PROTEIN SIAP"/>
    <property type="match status" value="1"/>
</dbReference>
<dbReference type="GO" id="GO:0055085">
    <property type="term" value="P:transmembrane transport"/>
    <property type="evidence" value="ECO:0007669"/>
    <property type="project" value="InterPro"/>
</dbReference>
<dbReference type="Proteomes" id="UP000199337">
    <property type="component" value="Unassembled WGS sequence"/>
</dbReference>
<keyword evidence="5" id="KW-0175">Coiled coil</keyword>
<dbReference type="STRING" id="341036.SAMN05660649_00664"/>
<evidence type="ECO:0000256" key="1">
    <source>
        <dbReference type="ARBA" id="ARBA00004196"/>
    </source>
</evidence>
<evidence type="ECO:0000256" key="6">
    <source>
        <dbReference type="SAM" id="SignalP"/>
    </source>
</evidence>
<feature type="chain" id="PRO_5038947372" evidence="6">
    <location>
        <begin position="19"/>
        <end position="333"/>
    </location>
</feature>
<organism evidence="7 8">
    <name type="scientific">Desulfotruncus arcticus DSM 17038</name>
    <dbReference type="NCBI Taxonomy" id="1121424"/>
    <lineage>
        <taxon>Bacteria</taxon>
        <taxon>Bacillati</taxon>
        <taxon>Bacillota</taxon>
        <taxon>Clostridia</taxon>
        <taxon>Eubacteriales</taxon>
        <taxon>Desulfallaceae</taxon>
        <taxon>Desulfotruncus</taxon>
    </lineage>
</organism>
<keyword evidence="8" id="KW-1185">Reference proteome</keyword>
<proteinExistence type="inferred from homology"/>
<comment type="similarity">
    <text evidence="2">Belongs to the bacterial solute-binding protein 7 family.</text>
</comment>
<evidence type="ECO:0000256" key="5">
    <source>
        <dbReference type="SAM" id="Coils"/>
    </source>
</evidence>
<feature type="coiled-coil region" evidence="5">
    <location>
        <begin position="259"/>
        <end position="286"/>
    </location>
</feature>
<evidence type="ECO:0000256" key="2">
    <source>
        <dbReference type="ARBA" id="ARBA00009023"/>
    </source>
</evidence>
<dbReference type="InterPro" id="IPR004682">
    <property type="entry name" value="TRAP_DctP"/>
</dbReference>
<keyword evidence="7" id="KW-0675">Receptor</keyword>